<dbReference type="Reactome" id="R-GGA-5620912">
    <property type="pathway name" value="Anchoring of the basal body to the plasma membrane"/>
</dbReference>
<dbReference type="SMR" id="A0A3Q3ASK7"/>
<dbReference type="Reactome" id="R-GGA-2565942">
    <property type="pathway name" value="Regulation of PLK1 Activity at G2/M Transition"/>
</dbReference>
<dbReference type="GO" id="GO:0019902">
    <property type="term" value="F:phosphatase binding"/>
    <property type="evidence" value="ECO:0000318"/>
    <property type="project" value="GO_Central"/>
</dbReference>
<accession>A0A3Q3ASK7</accession>
<feature type="compositionally biased region" description="Basic and acidic residues" evidence="2">
    <location>
        <begin position="1076"/>
        <end position="1091"/>
    </location>
</feature>
<dbReference type="PANTHER" id="PTHR22028:SF4">
    <property type="entry name" value="PROTEIN SFI1 HOMOLOG"/>
    <property type="match status" value="1"/>
</dbReference>
<name>A0A3Q3ASK7_CHICK</name>
<dbReference type="Reactome" id="R-GGA-8854518">
    <property type="pathway name" value="AURKA Activation by TPX2"/>
</dbReference>
<dbReference type="OrthoDB" id="195843at2759"/>
<keyword evidence="4" id="KW-1185">Reference proteome</keyword>
<dbReference type="CTD" id="9814"/>
<evidence type="ECO:0000256" key="1">
    <source>
        <dbReference type="SAM" id="Coils"/>
    </source>
</evidence>
<dbReference type="InterPro" id="IPR052270">
    <property type="entry name" value="CACF_protein"/>
</dbReference>
<reference evidence="3" key="1">
    <citation type="submission" date="2020-11" db="EMBL/GenBank/DDBJ databases">
        <title>Gallus gallus (Chicken) genome, bGalGal1, GRCg7b, maternal haplotype autosomes + Z &amp; W.</title>
        <authorList>
            <person name="Warren W."/>
            <person name="Formenti G."/>
            <person name="Fedrigo O."/>
            <person name="Haase B."/>
            <person name="Mountcastle J."/>
            <person name="Balacco J."/>
            <person name="Tracey A."/>
            <person name="Schneider V."/>
            <person name="Okimoto R."/>
            <person name="Cheng H."/>
            <person name="Hawken R."/>
            <person name="Howe K."/>
            <person name="Jarvis E.D."/>
        </authorList>
    </citation>
    <scope>NUCLEOTIDE SEQUENCE [LARGE SCALE GENOMIC DNA]</scope>
    <source>
        <strain evidence="3">Broiler</strain>
    </source>
</reference>
<feature type="coiled-coil region" evidence="1">
    <location>
        <begin position="1133"/>
        <end position="1160"/>
    </location>
</feature>
<protein>
    <submittedName>
        <fullName evidence="3">SFI1 centrin binding protein</fullName>
    </submittedName>
</protein>
<evidence type="ECO:0000313" key="4">
    <source>
        <dbReference type="Proteomes" id="UP000000539"/>
    </source>
</evidence>
<proteinExistence type="predicted"/>
<organism evidence="3 4">
    <name type="scientific">Gallus gallus</name>
    <name type="common">Chicken</name>
    <dbReference type="NCBI Taxonomy" id="9031"/>
    <lineage>
        <taxon>Eukaryota</taxon>
        <taxon>Metazoa</taxon>
        <taxon>Chordata</taxon>
        <taxon>Craniata</taxon>
        <taxon>Vertebrata</taxon>
        <taxon>Euteleostomi</taxon>
        <taxon>Archelosauria</taxon>
        <taxon>Archosauria</taxon>
        <taxon>Dinosauria</taxon>
        <taxon>Saurischia</taxon>
        <taxon>Theropoda</taxon>
        <taxon>Coelurosauria</taxon>
        <taxon>Aves</taxon>
        <taxon>Neognathae</taxon>
        <taxon>Galloanserae</taxon>
        <taxon>Galliformes</taxon>
        <taxon>Phasianidae</taxon>
        <taxon>Phasianinae</taxon>
        <taxon>Gallus</taxon>
    </lineage>
</organism>
<dbReference type="Ensembl" id="ENSGALT00010053502.1">
    <property type="protein sequence ID" value="ENSGALP00010032242.1"/>
    <property type="gene ID" value="ENSGALG00010022006.1"/>
</dbReference>
<reference evidence="3" key="3">
    <citation type="submission" date="2025-09" db="UniProtKB">
        <authorList>
            <consortium name="Ensembl"/>
        </authorList>
    </citation>
    <scope>IDENTIFICATION</scope>
    <source>
        <strain evidence="3">broiler</strain>
    </source>
</reference>
<dbReference type="GeneTree" id="ENSGT00940000154110"/>
<feature type="region of interest" description="Disordered" evidence="2">
    <location>
        <begin position="1024"/>
        <end position="1091"/>
    </location>
</feature>
<dbReference type="Reactome" id="R-GGA-380320">
    <property type="pathway name" value="Recruitment of NuMA to mitotic centrosomes"/>
</dbReference>
<dbReference type="Bgee" id="ENSGALG00000051488">
    <property type="expression patterns" value="Expressed in ovary and 13 other cell types or tissues"/>
</dbReference>
<dbReference type="GeneID" id="427706"/>
<dbReference type="GO" id="GO:0005814">
    <property type="term" value="C:centriole"/>
    <property type="evidence" value="ECO:0007669"/>
    <property type="project" value="Ensembl"/>
</dbReference>
<gene>
    <name evidence="3" type="primary">SFI1</name>
</gene>
<dbReference type="PANTHER" id="PTHR22028">
    <property type="entry name" value="SFI1 SPINDLE BODY DOMAIN-CONTAINING PROTEIN-RELATED"/>
    <property type="match status" value="1"/>
</dbReference>
<dbReference type="InParanoid" id="A0A3Q3ASK7"/>
<dbReference type="FunCoup" id="A0A3Q3ASK7">
    <property type="interactions" value="675"/>
</dbReference>
<dbReference type="Reactome" id="R-GGA-380259">
    <property type="pathway name" value="Loss of Nlp from mitotic centrosomes"/>
</dbReference>
<dbReference type="STRING" id="9031.ENSGALP00000071571"/>
<dbReference type="Reactome" id="R-GGA-380284">
    <property type="pathway name" value="Loss of proteins required for interphase microtubule organization from the centrosome"/>
</dbReference>
<dbReference type="RefSeq" id="XP_046757298.1">
    <property type="nucleotide sequence ID" value="XM_046901342.1"/>
</dbReference>
<evidence type="ECO:0000313" key="3">
    <source>
        <dbReference type="Ensembl" id="ENSGALP00010032242.1"/>
    </source>
</evidence>
<dbReference type="KEGG" id="gga:427706"/>
<reference evidence="3" key="2">
    <citation type="submission" date="2025-08" db="UniProtKB">
        <authorList>
            <consortium name="Ensembl"/>
        </authorList>
    </citation>
    <scope>IDENTIFICATION</scope>
    <source>
        <strain evidence="3">broiler</strain>
    </source>
</reference>
<sequence>MEKSKRRLKPVKVRVIQQPPWPEIHAAGQSVAHPSVRQFQDRCDDSLDQVGYARSQGRRLKEFQISYLERKFFYLWAKRTFGPVLPSKARCLYEQKILQKTFRVWTEWWTVCRERQLSLRADSHYRHLLHSLIFRAWRAYVFQQRGKRNKYYVAESHAKKQKLLRTWQHWLIYVDVQRKKQRMQAVALAFRERTHLRISWAVWRRRCCQICTGRQMNILALQHWAQSLQFRAWLQWRDLYLNSQNDKQKETRAITHRVHRELKRCMEAWLEYVNVRREKKCQNELAQEHHQGRVVRQCFSDWCLSWECRRRVHTHQKDLENLSARITLWRVFARWKHYVVLCAEETLQRELAEKHHRHHLLTFGFKGLQQNVMNSHLHRVRKNLSFHQHRITVLQKFWNCWKSHLEEKEEQQQQALTSMAHAHYKTVLMRHVFDTWLVKACKQQEYRMGENRAVLHFERQLLVSFWCFWRRRTAAHLEEQEDLARASDHYRNVLLLNAFYLWKKNTQERKMEKLMEMQALRFHYSKCLQQSWNKWREYTGHQREKWRKLVQADMHYQHTLLAKMLAAWKSYQNNIHCILYQVAEKEKQQNRLLLRQLLYLWRENALALIHEKKVTTQADEHYQRAILLKVLLQWRYTASLRVYHRQQKVAAVMEARKHLDAVRLQTLFLCWKEFTKESLMMRVQQHRAVQHHHQHLLQNYLEKWKKYHQWCIEKMLLQRKGEQLMTHRLRSTFFLCWKTRLLQQQWEKQKTVQALWHWSLSLQRKVFNTWLRFAQGQQQYKERIEKAKGVYRAALLREGVTRILRYTAGMKQLRGELQARNQMKAAYNLHQSVYHCAMLWKQKALYKKLNKPRSFLPPLKKQVTFEIPDDSLETRGHSAEEKLWPSKCSDLPFLSPGGNSIISELEVVRQARLPPRRPDFLIESLERKELLGTPFSRSETPFQPTDVKKCFSQNGNLMLTMEMEENTCKWLSQLGSTTHCYSSPTHTARPSVPSRTSDVHCAVQKPELRSPSSFMPQVKAGAEMRGGKPVHGQIGACSQASQKRRELEKLQPNLQSRLLSPEELLRKQSHQNATELEERTHSSREETEVQRKLEAELQSIQQQMQYYYSRKQELKSCQQQAQILHKWLERRAQPQHQDSIQKVQKELDQLEVRISALTKAQHQERHHVQNLVARLHDIQVALDM</sequence>
<dbReference type="Reactome" id="R-GGA-380270">
    <property type="pathway name" value="Recruitment of mitotic centrosome proteins and complexes"/>
</dbReference>
<dbReference type="Proteomes" id="UP000000539">
    <property type="component" value="Chromosome 15"/>
</dbReference>
<dbReference type="VEuPathDB" id="HostDB:geneid_427706"/>
<keyword evidence="1" id="KW-0175">Coiled coil</keyword>
<dbReference type="AlphaFoldDB" id="A0A3Q3ASK7"/>
<dbReference type="OMA" id="RCENNEE"/>
<evidence type="ECO:0000256" key="2">
    <source>
        <dbReference type="SAM" id="MobiDB-lite"/>
    </source>
</evidence>